<comment type="subcellular location">
    <subcellularLocation>
        <location evidence="2">Cell membrane</location>
        <topology evidence="2">Multi-pass membrane protein</topology>
    </subcellularLocation>
</comment>
<dbReference type="GO" id="GO:0005886">
    <property type="term" value="C:plasma membrane"/>
    <property type="evidence" value="ECO:0007669"/>
    <property type="project" value="UniProtKB-SubCell"/>
</dbReference>
<feature type="transmembrane region" description="Helical" evidence="12">
    <location>
        <begin position="55"/>
        <end position="77"/>
    </location>
</feature>
<feature type="transmembrane region" description="Helical" evidence="12">
    <location>
        <begin position="123"/>
        <end position="143"/>
    </location>
</feature>
<evidence type="ECO:0000256" key="1">
    <source>
        <dbReference type="ARBA" id="ARBA00003019"/>
    </source>
</evidence>
<dbReference type="GO" id="GO:0006811">
    <property type="term" value="P:monoatomic ion transport"/>
    <property type="evidence" value="ECO:0007669"/>
    <property type="project" value="UniProtKB-KW"/>
</dbReference>
<feature type="transmembrane region" description="Helical" evidence="12">
    <location>
        <begin position="198"/>
        <end position="219"/>
    </location>
</feature>
<feature type="transmembrane region" description="Helical" evidence="12">
    <location>
        <begin position="20"/>
        <end position="43"/>
    </location>
</feature>
<keyword evidence="8" id="KW-0406">Ion transport</keyword>
<dbReference type="Proteomes" id="UP000740926">
    <property type="component" value="Unassembled WGS sequence"/>
</dbReference>
<keyword evidence="4" id="KW-0813">Transport</keyword>
<accession>A0A9P6Z4G3</accession>
<evidence type="ECO:0000313" key="14">
    <source>
        <dbReference type="Proteomes" id="UP000740926"/>
    </source>
</evidence>
<dbReference type="AlphaFoldDB" id="A0A9P6Z4G3"/>
<reference evidence="13 14" key="1">
    <citation type="journal article" date="2020" name="Microb. Genom.">
        <title>Genetic diversity of clinical and environmental Mucorales isolates obtained from an investigation of mucormycosis cases among solid organ transplant recipients.</title>
        <authorList>
            <person name="Nguyen M.H."/>
            <person name="Kaul D."/>
            <person name="Muto C."/>
            <person name="Cheng S.J."/>
            <person name="Richter R.A."/>
            <person name="Bruno V.M."/>
            <person name="Liu G."/>
            <person name="Beyhan S."/>
            <person name="Sundermann A.J."/>
            <person name="Mounaud S."/>
            <person name="Pasculle A.W."/>
            <person name="Nierman W.C."/>
            <person name="Driscoll E."/>
            <person name="Cumbie R."/>
            <person name="Clancy C.J."/>
            <person name="Dupont C.L."/>
        </authorList>
    </citation>
    <scope>NUCLEOTIDE SEQUENCE [LARGE SCALE GENOMIC DNA]</scope>
    <source>
        <strain evidence="13 14">GL24</strain>
    </source>
</reference>
<protein>
    <recommendedName>
        <fullName evidence="3">Molybdate-anion transporter</fullName>
    </recommendedName>
    <alternativeName>
        <fullName evidence="10">Major facilitator superfamily domain-containing protein 5</fullName>
    </alternativeName>
    <alternativeName>
        <fullName evidence="11">Molybdate transporter 2 homolog</fullName>
    </alternativeName>
</protein>
<name>A0A9P6Z4G3_9FUNG</name>
<evidence type="ECO:0000256" key="12">
    <source>
        <dbReference type="SAM" id="Phobius"/>
    </source>
</evidence>
<evidence type="ECO:0000256" key="10">
    <source>
        <dbReference type="ARBA" id="ARBA00030646"/>
    </source>
</evidence>
<dbReference type="EMBL" id="JAANIU010000722">
    <property type="protein sequence ID" value="KAG1570510.1"/>
    <property type="molecule type" value="Genomic_DNA"/>
</dbReference>
<dbReference type="SUPFAM" id="SSF103473">
    <property type="entry name" value="MFS general substrate transporter"/>
    <property type="match status" value="1"/>
</dbReference>
<proteinExistence type="predicted"/>
<comment type="caution">
    <text evidence="13">The sequence shown here is derived from an EMBL/GenBank/DDBJ whole genome shotgun (WGS) entry which is preliminary data.</text>
</comment>
<dbReference type="PANTHER" id="PTHR23516:SF1">
    <property type="entry name" value="MOLYBDATE-ANION TRANSPORTER"/>
    <property type="match status" value="1"/>
</dbReference>
<keyword evidence="7 12" id="KW-1133">Transmembrane helix</keyword>
<dbReference type="Gene3D" id="1.20.1250.20">
    <property type="entry name" value="MFS general substrate transporter like domains"/>
    <property type="match status" value="1"/>
</dbReference>
<keyword evidence="6 12" id="KW-0812">Transmembrane</keyword>
<feature type="transmembrane region" description="Helical" evidence="12">
    <location>
        <begin position="149"/>
        <end position="168"/>
    </location>
</feature>
<organism evidence="13 14">
    <name type="scientific">Rhizopus delemar</name>
    <dbReference type="NCBI Taxonomy" id="936053"/>
    <lineage>
        <taxon>Eukaryota</taxon>
        <taxon>Fungi</taxon>
        <taxon>Fungi incertae sedis</taxon>
        <taxon>Mucoromycota</taxon>
        <taxon>Mucoromycotina</taxon>
        <taxon>Mucoromycetes</taxon>
        <taxon>Mucorales</taxon>
        <taxon>Mucorineae</taxon>
        <taxon>Rhizopodaceae</taxon>
        <taxon>Rhizopus</taxon>
    </lineage>
</organism>
<dbReference type="PANTHER" id="PTHR23516">
    <property type="entry name" value="SAM (S-ADENOSYL METHIONINE) TRANSPORTER"/>
    <property type="match status" value="1"/>
</dbReference>
<evidence type="ECO:0000256" key="5">
    <source>
        <dbReference type="ARBA" id="ARBA00022475"/>
    </source>
</evidence>
<dbReference type="InterPro" id="IPR036259">
    <property type="entry name" value="MFS_trans_sf"/>
</dbReference>
<keyword evidence="14" id="KW-1185">Reference proteome</keyword>
<dbReference type="Pfam" id="PF05631">
    <property type="entry name" value="MFS_5"/>
    <property type="match status" value="1"/>
</dbReference>
<dbReference type="InterPro" id="IPR008509">
    <property type="entry name" value="MOT2/MFSD5"/>
</dbReference>
<gene>
    <name evidence="13" type="ORF">G6F50_005427</name>
</gene>
<comment type="function">
    <text evidence="1">Mediates high-affinity intracellular uptake of the rare oligo-element molybdenum.</text>
</comment>
<sequence length="237" mass="26330">MGADWLQGPYLYMLYQSYGLGLTQIATLFLTGFVSSAFAGTAVGSLADTHGRKRICIIYCFTMISALFLRLVNIYYLLFCSHILSGLSTALHYSVFESWYVSEHTTRGYPSEWRARTFALSTFLNSISAILAGILSNALVDIWGYKAPYFASIILLCTVCTVITSTWTENYGSHQKEQESLGKSLSQGIRTMLRSRNIVVIAAAQTLFECSMYIFVLLYTPAIEAISESTGNITLKV</sequence>
<evidence type="ECO:0000256" key="4">
    <source>
        <dbReference type="ARBA" id="ARBA00022448"/>
    </source>
</evidence>
<keyword evidence="5" id="KW-1003">Cell membrane</keyword>
<evidence type="ECO:0000256" key="7">
    <source>
        <dbReference type="ARBA" id="ARBA00022989"/>
    </source>
</evidence>
<dbReference type="GO" id="GO:0015098">
    <property type="term" value="F:molybdate ion transmembrane transporter activity"/>
    <property type="evidence" value="ECO:0007669"/>
    <property type="project" value="InterPro"/>
</dbReference>
<evidence type="ECO:0000256" key="3">
    <source>
        <dbReference type="ARBA" id="ARBA00021242"/>
    </source>
</evidence>
<evidence type="ECO:0000256" key="6">
    <source>
        <dbReference type="ARBA" id="ARBA00022692"/>
    </source>
</evidence>
<evidence type="ECO:0000256" key="9">
    <source>
        <dbReference type="ARBA" id="ARBA00023136"/>
    </source>
</evidence>
<keyword evidence="9 12" id="KW-0472">Membrane</keyword>
<evidence type="ECO:0000256" key="8">
    <source>
        <dbReference type="ARBA" id="ARBA00023065"/>
    </source>
</evidence>
<evidence type="ECO:0000256" key="2">
    <source>
        <dbReference type="ARBA" id="ARBA00004651"/>
    </source>
</evidence>
<evidence type="ECO:0000256" key="11">
    <source>
        <dbReference type="ARBA" id="ARBA00032555"/>
    </source>
</evidence>
<evidence type="ECO:0000313" key="13">
    <source>
        <dbReference type="EMBL" id="KAG1570510.1"/>
    </source>
</evidence>